<name>A0AAV7DZB6_ARIFI</name>
<dbReference type="Pfam" id="PF14368">
    <property type="entry name" value="LTP_2"/>
    <property type="match status" value="1"/>
</dbReference>
<sequence length="283" mass="30310">MAPLIGTVATLALLFLFSTTFPPYAMAAIDCNKFKDDIPYCMLYLHGKAASPHVKCCSVLKAMSKVINTQENRVDVCECIRDVAGNAAAFRPDRVMGVNSICGVKIPTDVFINSSCVGEYGFPISISLAVKANCSEKQLGCMKLMSLETTFYLGTVSSMEQAGGLSSVNAIGTPFLEDNLKLDSTGTTLQSFNQVSWTRPKLPSPHACSSAKLAASPASPCCSPIKALNKVINTQENRMDACDCIRDAAGKATAFRPDRVMAINYICGVKIPTDVFINSSCVE</sequence>
<keyword evidence="1" id="KW-0732">Signal</keyword>
<proteinExistence type="predicted"/>
<dbReference type="GO" id="GO:0008289">
    <property type="term" value="F:lipid binding"/>
    <property type="evidence" value="ECO:0007669"/>
    <property type="project" value="InterPro"/>
</dbReference>
<feature type="chain" id="PRO_5043417452" description="Bifunctional inhibitor/plant lipid transfer protein/seed storage helical domain-containing protein" evidence="1">
    <location>
        <begin position="28"/>
        <end position="283"/>
    </location>
</feature>
<dbReference type="SUPFAM" id="SSF47699">
    <property type="entry name" value="Bifunctional inhibitor/lipid-transfer protein/seed storage 2S albumin"/>
    <property type="match status" value="2"/>
</dbReference>
<feature type="signal peptide" evidence="1">
    <location>
        <begin position="1"/>
        <end position="27"/>
    </location>
</feature>
<dbReference type="AlphaFoldDB" id="A0AAV7DZB6"/>
<dbReference type="InterPro" id="IPR036312">
    <property type="entry name" value="Bifun_inhib/LTP/seed_sf"/>
</dbReference>
<protein>
    <recommendedName>
        <fullName evidence="2">Bifunctional inhibitor/plant lipid transfer protein/seed storage helical domain-containing protein</fullName>
    </recommendedName>
</protein>
<dbReference type="InterPro" id="IPR016140">
    <property type="entry name" value="Bifunc_inhib/LTP/seed_store"/>
</dbReference>
<dbReference type="PANTHER" id="PTHR33076">
    <property type="entry name" value="NON-SPECIFIC LIPID-TRANSFER PROTEIN 2-RELATED"/>
    <property type="match status" value="1"/>
</dbReference>
<feature type="domain" description="Bifunctional inhibitor/plant lipid transfer protein/seed storage helical" evidence="2">
    <location>
        <begin position="12"/>
        <end position="107"/>
    </location>
</feature>
<dbReference type="Proteomes" id="UP000825729">
    <property type="component" value="Unassembled WGS sequence"/>
</dbReference>
<dbReference type="EMBL" id="JAINDJ010000007">
    <property type="protein sequence ID" value="KAG9441718.1"/>
    <property type="molecule type" value="Genomic_DNA"/>
</dbReference>
<dbReference type="GO" id="GO:0006869">
    <property type="term" value="P:lipid transport"/>
    <property type="evidence" value="ECO:0007669"/>
    <property type="project" value="InterPro"/>
</dbReference>
<evidence type="ECO:0000259" key="2">
    <source>
        <dbReference type="Pfam" id="PF14368"/>
    </source>
</evidence>
<dbReference type="InterPro" id="IPR000528">
    <property type="entry name" value="Plant_nsLTP"/>
</dbReference>
<evidence type="ECO:0000313" key="3">
    <source>
        <dbReference type="EMBL" id="KAG9441718.1"/>
    </source>
</evidence>
<keyword evidence="4" id="KW-1185">Reference proteome</keyword>
<evidence type="ECO:0000256" key="1">
    <source>
        <dbReference type="SAM" id="SignalP"/>
    </source>
</evidence>
<reference evidence="3 4" key="1">
    <citation type="submission" date="2021-07" db="EMBL/GenBank/DDBJ databases">
        <title>The Aristolochia fimbriata genome: insights into angiosperm evolution, floral development and chemical biosynthesis.</title>
        <authorList>
            <person name="Jiao Y."/>
        </authorList>
    </citation>
    <scope>NUCLEOTIDE SEQUENCE [LARGE SCALE GENOMIC DNA]</scope>
    <source>
        <strain evidence="3">IBCAS-2021</strain>
        <tissue evidence="3">Leaf</tissue>
    </source>
</reference>
<evidence type="ECO:0000313" key="4">
    <source>
        <dbReference type="Proteomes" id="UP000825729"/>
    </source>
</evidence>
<accession>A0AAV7DZB6</accession>
<organism evidence="3 4">
    <name type="scientific">Aristolochia fimbriata</name>
    <name type="common">White veined hardy Dutchman's pipe vine</name>
    <dbReference type="NCBI Taxonomy" id="158543"/>
    <lineage>
        <taxon>Eukaryota</taxon>
        <taxon>Viridiplantae</taxon>
        <taxon>Streptophyta</taxon>
        <taxon>Embryophyta</taxon>
        <taxon>Tracheophyta</taxon>
        <taxon>Spermatophyta</taxon>
        <taxon>Magnoliopsida</taxon>
        <taxon>Magnoliidae</taxon>
        <taxon>Piperales</taxon>
        <taxon>Aristolochiaceae</taxon>
        <taxon>Aristolochia</taxon>
    </lineage>
</organism>
<dbReference type="PRINTS" id="PR00382">
    <property type="entry name" value="LIPIDTRNSFER"/>
</dbReference>
<dbReference type="Gene3D" id="1.10.110.10">
    <property type="entry name" value="Plant lipid-transfer and hydrophobic proteins"/>
    <property type="match status" value="2"/>
</dbReference>
<gene>
    <name evidence="3" type="ORF">H6P81_017572</name>
</gene>
<comment type="caution">
    <text evidence="3">The sequence shown here is derived from an EMBL/GenBank/DDBJ whole genome shotgun (WGS) entry which is preliminary data.</text>
</comment>